<name>A0A1E3H6Z7_9HYPH</name>
<feature type="transmembrane region" description="Helical" evidence="1">
    <location>
        <begin position="55"/>
        <end position="77"/>
    </location>
</feature>
<reference evidence="2 3" key="1">
    <citation type="submission" date="2016-07" db="EMBL/GenBank/DDBJ databases">
        <title>Draft Genome Sequence of Methylobrevis pamukkalensis PK2.</title>
        <authorList>
            <person name="Vasilenko O.V."/>
            <person name="Doronina N.V."/>
            <person name="Shmareva M.N."/>
            <person name="Tarlachkov S.V."/>
            <person name="Mustakhimov I."/>
            <person name="Trotsenko Y.A."/>
        </authorList>
    </citation>
    <scope>NUCLEOTIDE SEQUENCE [LARGE SCALE GENOMIC DNA]</scope>
    <source>
        <strain evidence="2 3">PK2</strain>
    </source>
</reference>
<keyword evidence="1" id="KW-0472">Membrane</keyword>
<keyword evidence="3" id="KW-1185">Reference proteome</keyword>
<gene>
    <name evidence="2" type="ORF">A6302_00607</name>
</gene>
<feature type="transmembrane region" description="Helical" evidence="1">
    <location>
        <begin position="115"/>
        <end position="133"/>
    </location>
</feature>
<comment type="caution">
    <text evidence="2">The sequence shown here is derived from an EMBL/GenBank/DDBJ whole genome shotgun (WGS) entry which is preliminary data.</text>
</comment>
<protein>
    <submittedName>
        <fullName evidence="2">Uncharacterized protein</fullName>
    </submittedName>
</protein>
<dbReference type="RefSeq" id="WP_069305744.1">
    <property type="nucleotide sequence ID" value="NZ_MCRJ01000008.1"/>
</dbReference>
<evidence type="ECO:0000313" key="3">
    <source>
        <dbReference type="Proteomes" id="UP000094622"/>
    </source>
</evidence>
<feature type="transmembrane region" description="Helical" evidence="1">
    <location>
        <begin position="89"/>
        <end position="109"/>
    </location>
</feature>
<proteinExistence type="predicted"/>
<evidence type="ECO:0000256" key="1">
    <source>
        <dbReference type="SAM" id="Phobius"/>
    </source>
</evidence>
<dbReference type="EMBL" id="MCRJ01000008">
    <property type="protein sequence ID" value="ODN72092.1"/>
    <property type="molecule type" value="Genomic_DNA"/>
</dbReference>
<dbReference type="AlphaFoldDB" id="A0A1E3H6Z7"/>
<accession>A0A1E3H6Z7</accession>
<evidence type="ECO:0000313" key="2">
    <source>
        <dbReference type="EMBL" id="ODN72092.1"/>
    </source>
</evidence>
<feature type="transmembrane region" description="Helical" evidence="1">
    <location>
        <begin position="21"/>
        <end position="49"/>
    </location>
</feature>
<keyword evidence="1" id="KW-0812">Transmembrane</keyword>
<keyword evidence="1" id="KW-1133">Transmembrane helix</keyword>
<organism evidence="2 3">
    <name type="scientific">Methylobrevis pamukkalensis</name>
    <dbReference type="NCBI Taxonomy" id="1439726"/>
    <lineage>
        <taxon>Bacteria</taxon>
        <taxon>Pseudomonadati</taxon>
        <taxon>Pseudomonadota</taxon>
        <taxon>Alphaproteobacteria</taxon>
        <taxon>Hyphomicrobiales</taxon>
        <taxon>Pleomorphomonadaceae</taxon>
        <taxon>Methylobrevis</taxon>
    </lineage>
</organism>
<sequence>MGVLFRALLLGQVTRLKRQASILIALNALMGVMLLFAVMLGIVAGTIALAQTYGAIHACLMVGGGFLAVAILVKIVIMIVRRRMRRENRLLTAVAAPTIAASVAGAQAMGGKGLGKLPVIAVVGAVVLGIFAARR</sequence>
<dbReference type="Proteomes" id="UP000094622">
    <property type="component" value="Unassembled WGS sequence"/>
</dbReference>